<dbReference type="InterPro" id="IPR027275">
    <property type="entry name" value="PRC-brl_dom"/>
</dbReference>
<dbReference type="Gene3D" id="2.30.30.240">
    <property type="entry name" value="PRC-barrel domain"/>
    <property type="match status" value="1"/>
</dbReference>
<dbReference type="EMBL" id="JAMQOL010000067">
    <property type="protein sequence ID" value="MCM4083877.1"/>
    <property type="molecule type" value="Genomic_DNA"/>
</dbReference>
<evidence type="ECO:0000259" key="1">
    <source>
        <dbReference type="Pfam" id="PF05239"/>
    </source>
</evidence>
<comment type="caution">
    <text evidence="2">The sequence shown here is derived from an EMBL/GenBank/DDBJ whole genome shotgun (WGS) entry which is preliminary data.</text>
</comment>
<feature type="domain" description="PRC-barrel" evidence="1">
    <location>
        <begin position="91"/>
        <end position="162"/>
    </location>
</feature>
<dbReference type="Pfam" id="PF05239">
    <property type="entry name" value="PRC"/>
    <property type="match status" value="2"/>
</dbReference>
<proteinExistence type="predicted"/>
<accession>A0ABT0YCT9</accession>
<dbReference type="SUPFAM" id="SSF50346">
    <property type="entry name" value="PRC-barrel domain"/>
    <property type="match status" value="2"/>
</dbReference>
<feature type="domain" description="PRC-barrel" evidence="1">
    <location>
        <begin position="5"/>
        <end position="74"/>
    </location>
</feature>
<sequence length="193" mass="19843">MSLLVRATELVRRPVVTMGGEDIAQIKDVIFDASGGGVSGFTLNGRGLFAGPLDRALPMAAVTAIGRDAVMVPGADALAARADVADSADIRNRNVLDNRVVTDTGTDLGTVVDVILQVGRTTDVAGYEIEAAEVLREGGRRVFLPLPDALAVSGEALIVPAGAAEFVAHDLAGFGAAVEAFRNHLKGGPDAVQ</sequence>
<dbReference type="InterPro" id="IPR011033">
    <property type="entry name" value="PRC_barrel-like_sf"/>
</dbReference>
<evidence type="ECO:0000313" key="2">
    <source>
        <dbReference type="EMBL" id="MCM4083877.1"/>
    </source>
</evidence>
<keyword evidence="3" id="KW-1185">Reference proteome</keyword>
<protein>
    <submittedName>
        <fullName evidence="2">PRC-barrel domain-containing protein</fullName>
    </submittedName>
</protein>
<name>A0ABT0YCT9_9ACTN</name>
<organism evidence="2 3">
    <name type="scientific">Paractinoplanes hotanensis</name>
    <dbReference type="NCBI Taxonomy" id="2906497"/>
    <lineage>
        <taxon>Bacteria</taxon>
        <taxon>Bacillati</taxon>
        <taxon>Actinomycetota</taxon>
        <taxon>Actinomycetes</taxon>
        <taxon>Micromonosporales</taxon>
        <taxon>Micromonosporaceae</taxon>
        <taxon>Paractinoplanes</taxon>
    </lineage>
</organism>
<evidence type="ECO:0000313" key="3">
    <source>
        <dbReference type="Proteomes" id="UP001523216"/>
    </source>
</evidence>
<reference evidence="2 3" key="1">
    <citation type="submission" date="2022-06" db="EMBL/GenBank/DDBJ databases">
        <title>Actinoplanes abujensis sp. nov., isolated from Nigerian arid soil.</title>
        <authorList>
            <person name="Ding P."/>
        </authorList>
    </citation>
    <scope>NUCLEOTIDE SEQUENCE [LARGE SCALE GENOMIC DNA]</scope>
    <source>
        <strain evidence="3">TRM88002</strain>
    </source>
</reference>
<dbReference type="Proteomes" id="UP001523216">
    <property type="component" value="Unassembled WGS sequence"/>
</dbReference>
<dbReference type="RefSeq" id="WP_251803645.1">
    <property type="nucleotide sequence ID" value="NZ_JAMQOL010000067.1"/>
</dbReference>
<gene>
    <name evidence="2" type="ORF">LXN57_40660</name>
</gene>